<dbReference type="EMBL" id="CTEN01000002">
    <property type="protein sequence ID" value="CQR24749.1"/>
    <property type="molecule type" value="Genomic_DNA"/>
</dbReference>
<sequence length="175" mass="19705">MDAIKKRRRYSELVVGFLSFGLGQRLLVVGVVKPWAEERQIVLFLAVLGFILWTGGIILLIRLLSWLLKNYNQNNRVLKVLAISLVASVTAGILIGFVGQFLYDKTSISYSIAKTSIWVLSSLIQASIKMTALYSLITFYQGKELSFKQKEFKFILLLALLMLGFAHVLSIFLPS</sequence>
<evidence type="ECO:0000313" key="3">
    <source>
        <dbReference type="Proteomes" id="UP000198604"/>
    </source>
</evidence>
<reference evidence="3" key="1">
    <citation type="submission" date="2015-03" db="EMBL/GenBank/DDBJ databases">
        <authorList>
            <person name="Urmite Genomes"/>
        </authorList>
    </citation>
    <scope>NUCLEOTIDE SEQUENCE [LARGE SCALE GENOMIC DNA]</scope>
    <source>
        <strain evidence="3">FF10</strain>
    </source>
</reference>
<evidence type="ECO:0000313" key="2">
    <source>
        <dbReference type="EMBL" id="CQR24749.1"/>
    </source>
</evidence>
<evidence type="ECO:0000256" key="1">
    <source>
        <dbReference type="SAM" id="Phobius"/>
    </source>
</evidence>
<keyword evidence="3" id="KW-1185">Reference proteome</keyword>
<dbReference type="Proteomes" id="UP000198604">
    <property type="component" value="Unassembled WGS sequence"/>
</dbReference>
<dbReference type="RefSeq" id="WP_093650361.1">
    <property type="nucleotide sequence ID" value="NZ_CTEN01000002.1"/>
</dbReference>
<organism evidence="2 3">
    <name type="scientific">Streptococcus varani</name>
    <dbReference type="NCBI Taxonomy" id="1608583"/>
    <lineage>
        <taxon>Bacteria</taxon>
        <taxon>Bacillati</taxon>
        <taxon>Bacillota</taxon>
        <taxon>Bacilli</taxon>
        <taxon>Lactobacillales</taxon>
        <taxon>Streptococcaceae</taxon>
        <taxon>Streptococcus</taxon>
    </lineage>
</organism>
<feature type="transmembrane region" description="Helical" evidence="1">
    <location>
        <begin position="80"/>
        <end position="103"/>
    </location>
</feature>
<dbReference type="OrthoDB" id="2220475at2"/>
<feature type="transmembrane region" description="Helical" evidence="1">
    <location>
        <begin position="152"/>
        <end position="173"/>
    </location>
</feature>
<keyword evidence="1" id="KW-1133">Transmembrane helix</keyword>
<accession>A0A0E4H526</accession>
<feature type="transmembrane region" description="Helical" evidence="1">
    <location>
        <begin position="12"/>
        <end position="35"/>
    </location>
</feature>
<proteinExistence type="predicted"/>
<keyword evidence="1" id="KW-0812">Transmembrane</keyword>
<feature type="transmembrane region" description="Helical" evidence="1">
    <location>
        <begin position="115"/>
        <end position="140"/>
    </location>
</feature>
<feature type="transmembrane region" description="Helical" evidence="1">
    <location>
        <begin position="41"/>
        <end position="68"/>
    </location>
</feature>
<protein>
    <submittedName>
        <fullName evidence="2">Uncharacterized protein</fullName>
    </submittedName>
</protein>
<dbReference type="STRING" id="1608583.BN1356_01105"/>
<gene>
    <name evidence="2" type="ORF">BN1356_01105</name>
</gene>
<dbReference type="AlphaFoldDB" id="A0A0E4H526"/>
<keyword evidence="1" id="KW-0472">Membrane</keyword>
<name>A0A0E4H526_9STRE</name>